<organism evidence="2 3">
    <name type="scientific">Ambispora gerdemannii</name>
    <dbReference type="NCBI Taxonomy" id="144530"/>
    <lineage>
        <taxon>Eukaryota</taxon>
        <taxon>Fungi</taxon>
        <taxon>Fungi incertae sedis</taxon>
        <taxon>Mucoromycota</taxon>
        <taxon>Glomeromycotina</taxon>
        <taxon>Glomeromycetes</taxon>
        <taxon>Archaeosporales</taxon>
        <taxon>Ambisporaceae</taxon>
        <taxon>Ambispora</taxon>
    </lineage>
</organism>
<accession>A0A9N8ZAG3</accession>
<keyword evidence="1" id="KW-0812">Transmembrane</keyword>
<dbReference type="EMBL" id="CAJVPL010000339">
    <property type="protein sequence ID" value="CAG8485159.1"/>
    <property type="molecule type" value="Genomic_DNA"/>
</dbReference>
<keyword evidence="1" id="KW-0472">Membrane</keyword>
<evidence type="ECO:0000313" key="3">
    <source>
        <dbReference type="Proteomes" id="UP000789831"/>
    </source>
</evidence>
<feature type="transmembrane region" description="Helical" evidence="1">
    <location>
        <begin position="30"/>
        <end position="52"/>
    </location>
</feature>
<dbReference type="Proteomes" id="UP000789831">
    <property type="component" value="Unassembled WGS sequence"/>
</dbReference>
<proteinExistence type="predicted"/>
<reference evidence="2" key="1">
    <citation type="submission" date="2021-06" db="EMBL/GenBank/DDBJ databases">
        <authorList>
            <person name="Kallberg Y."/>
            <person name="Tangrot J."/>
            <person name="Rosling A."/>
        </authorList>
    </citation>
    <scope>NUCLEOTIDE SEQUENCE</scope>
    <source>
        <strain evidence="2">MT106</strain>
    </source>
</reference>
<keyword evidence="1" id="KW-1133">Transmembrane helix</keyword>
<dbReference type="PANTHER" id="PTHR39218">
    <property type="entry name" value="OXIDOREDUCTASE 14 KDA SUBUNIT, PUTATIVE (AFU_ORTHOLOGUE AFUA_1G12110)-RELATED"/>
    <property type="match status" value="1"/>
</dbReference>
<sequence>MVGVVGHVTAWATFGVTVRAFALMIQRRPLFFNPSTHALTAAVFASAGYYIYQIEQRQYEIIAQRRKELLDKRELRKAMEAKQKAYIEEHHLNTSREGYHI</sequence>
<evidence type="ECO:0000256" key="1">
    <source>
        <dbReference type="SAM" id="Phobius"/>
    </source>
</evidence>
<dbReference type="PANTHER" id="PTHR39218:SF1">
    <property type="entry name" value="OXIDOREDUCTASE 14 KDA SUBUNIT, PUTATIVE (AFU_ORTHOLOGUE AFUA_1G12110)-RELATED"/>
    <property type="match status" value="1"/>
</dbReference>
<dbReference type="AlphaFoldDB" id="A0A9N8ZAG3"/>
<evidence type="ECO:0000313" key="2">
    <source>
        <dbReference type="EMBL" id="CAG8485159.1"/>
    </source>
</evidence>
<dbReference type="OrthoDB" id="2141050at2759"/>
<gene>
    <name evidence="2" type="ORF">AGERDE_LOCUS3444</name>
</gene>
<protein>
    <submittedName>
        <fullName evidence="2">11289_t:CDS:1</fullName>
    </submittedName>
</protein>
<keyword evidence="3" id="KW-1185">Reference proteome</keyword>
<name>A0A9N8ZAG3_9GLOM</name>
<comment type="caution">
    <text evidence="2">The sequence shown here is derived from an EMBL/GenBank/DDBJ whole genome shotgun (WGS) entry which is preliminary data.</text>
</comment>